<dbReference type="GO" id="GO:0005886">
    <property type="term" value="C:plasma membrane"/>
    <property type="evidence" value="ECO:0007669"/>
    <property type="project" value="TreeGrafter"/>
</dbReference>
<dbReference type="InterPro" id="IPR036890">
    <property type="entry name" value="HATPase_C_sf"/>
</dbReference>
<dbReference type="SUPFAM" id="SSF47384">
    <property type="entry name" value="Homodimeric domain of signal transducing histidine kinase"/>
    <property type="match status" value="1"/>
</dbReference>
<dbReference type="PANTHER" id="PTHR45436">
    <property type="entry name" value="SENSOR HISTIDINE KINASE YKOH"/>
    <property type="match status" value="1"/>
</dbReference>
<feature type="transmembrane region" description="Helical" evidence="8">
    <location>
        <begin position="183"/>
        <end position="204"/>
    </location>
</feature>
<feature type="domain" description="Histidine kinase" evidence="9">
    <location>
        <begin position="265"/>
        <end position="463"/>
    </location>
</feature>
<accession>A0A3B0VUE9</accession>
<keyword evidence="3" id="KW-0597">Phosphoprotein</keyword>
<dbReference type="GO" id="GO:0000155">
    <property type="term" value="F:phosphorelay sensor kinase activity"/>
    <property type="evidence" value="ECO:0007669"/>
    <property type="project" value="InterPro"/>
</dbReference>
<dbReference type="InterPro" id="IPR003594">
    <property type="entry name" value="HATPase_dom"/>
</dbReference>
<dbReference type="InterPro" id="IPR036097">
    <property type="entry name" value="HisK_dim/P_sf"/>
</dbReference>
<keyword evidence="8" id="KW-0472">Membrane</keyword>
<name>A0A3B0VUE9_9ZZZZ</name>
<evidence type="ECO:0000256" key="4">
    <source>
        <dbReference type="ARBA" id="ARBA00022679"/>
    </source>
</evidence>
<keyword evidence="4" id="KW-0808">Transferase</keyword>
<dbReference type="SUPFAM" id="SSF55874">
    <property type="entry name" value="ATPase domain of HSP90 chaperone/DNA topoisomerase II/histidine kinase"/>
    <property type="match status" value="1"/>
</dbReference>
<dbReference type="AlphaFoldDB" id="A0A3B0VUE9"/>
<evidence type="ECO:0000256" key="1">
    <source>
        <dbReference type="ARBA" id="ARBA00000085"/>
    </source>
</evidence>
<gene>
    <name evidence="10" type="ORF">MNBD_GAMMA03-1065</name>
</gene>
<proteinExistence type="predicted"/>
<evidence type="ECO:0000256" key="2">
    <source>
        <dbReference type="ARBA" id="ARBA00012438"/>
    </source>
</evidence>
<organism evidence="10">
    <name type="scientific">hydrothermal vent metagenome</name>
    <dbReference type="NCBI Taxonomy" id="652676"/>
    <lineage>
        <taxon>unclassified sequences</taxon>
        <taxon>metagenomes</taxon>
        <taxon>ecological metagenomes</taxon>
    </lineage>
</organism>
<feature type="transmembrane region" description="Helical" evidence="8">
    <location>
        <begin position="25"/>
        <end position="44"/>
    </location>
</feature>
<comment type="catalytic activity">
    <reaction evidence="1">
        <text>ATP + protein L-histidine = ADP + protein N-phospho-L-histidine.</text>
        <dbReference type="EC" id="2.7.13.3"/>
    </reaction>
</comment>
<evidence type="ECO:0000256" key="6">
    <source>
        <dbReference type="ARBA" id="ARBA00022777"/>
    </source>
</evidence>
<evidence type="ECO:0000256" key="5">
    <source>
        <dbReference type="ARBA" id="ARBA00022692"/>
    </source>
</evidence>
<keyword evidence="7 8" id="KW-1133">Transmembrane helix</keyword>
<keyword evidence="5 8" id="KW-0812">Transmembrane</keyword>
<evidence type="ECO:0000256" key="7">
    <source>
        <dbReference type="ARBA" id="ARBA00022989"/>
    </source>
</evidence>
<reference evidence="10" key="1">
    <citation type="submission" date="2018-06" db="EMBL/GenBank/DDBJ databases">
        <authorList>
            <person name="Zhirakovskaya E."/>
        </authorList>
    </citation>
    <scope>NUCLEOTIDE SEQUENCE</scope>
</reference>
<dbReference type="Pfam" id="PF02518">
    <property type="entry name" value="HATPase_c"/>
    <property type="match status" value="1"/>
</dbReference>
<dbReference type="PANTHER" id="PTHR45436:SF5">
    <property type="entry name" value="SENSOR HISTIDINE KINASE TRCS"/>
    <property type="match status" value="1"/>
</dbReference>
<dbReference type="SMART" id="SM00387">
    <property type="entry name" value="HATPase_c"/>
    <property type="match status" value="1"/>
</dbReference>
<dbReference type="EMBL" id="UOFC01000133">
    <property type="protein sequence ID" value="VAW47268.1"/>
    <property type="molecule type" value="Genomic_DNA"/>
</dbReference>
<sequence length="468" mass="53298">MTGKVGGGKKLKSFFSRSRSLEKQLFSSLVLGLLIVFSAFWWFLQSTMHSITEDYLLTRLAHDADNIERNLTYESGTWQLNLEGISAIYSSLYSGHYFVIVTPKKRFYSPSLDKYPLYAKSLDIYPHSMVLGIKKTEHYEAPGPVEELVLIYRVELNKQGQPIQIYVAEDLSLIQNMIAKFDVFFGVLTLMTLVSLYFLLRWLLQRTFRQLKPLEAQLRAFQLGHKIHLKPQSYPLEVRSLIESLNLALAQSSLQFEKSRQLNGNLSHSLKTPLNLIFQLIDAPELKAYPELKAQLKSQSNAILNLIERELKIDRIANHQSITAIPFTSLWQDLQPTFEQLYRDKGIQFTTSISECALLNMEKEDAFELLGNLIDNACKWCDHQVFISFKDNLLIIEDDGPGATAAQLQHFEERGYRTDETKPGHGIGLSIVKGITAAYQAKLTFSHSERGGLKVTIQFNHSTSLGLL</sequence>
<evidence type="ECO:0000313" key="10">
    <source>
        <dbReference type="EMBL" id="VAW47268.1"/>
    </source>
</evidence>
<dbReference type="InterPro" id="IPR050428">
    <property type="entry name" value="TCS_sensor_his_kinase"/>
</dbReference>
<evidence type="ECO:0000256" key="8">
    <source>
        <dbReference type="SAM" id="Phobius"/>
    </source>
</evidence>
<dbReference type="PROSITE" id="PS50109">
    <property type="entry name" value="HIS_KIN"/>
    <property type="match status" value="1"/>
</dbReference>
<dbReference type="Gene3D" id="3.30.565.10">
    <property type="entry name" value="Histidine kinase-like ATPase, C-terminal domain"/>
    <property type="match status" value="1"/>
</dbReference>
<evidence type="ECO:0000256" key="3">
    <source>
        <dbReference type="ARBA" id="ARBA00022553"/>
    </source>
</evidence>
<evidence type="ECO:0000259" key="9">
    <source>
        <dbReference type="PROSITE" id="PS50109"/>
    </source>
</evidence>
<keyword evidence="6" id="KW-0418">Kinase</keyword>
<protein>
    <recommendedName>
        <fullName evidence="2">histidine kinase</fullName>
        <ecNumber evidence="2">2.7.13.3</ecNumber>
    </recommendedName>
</protein>
<dbReference type="EC" id="2.7.13.3" evidence="2"/>
<dbReference type="InterPro" id="IPR005467">
    <property type="entry name" value="His_kinase_dom"/>
</dbReference>